<dbReference type="InterPro" id="IPR032823">
    <property type="entry name" value="BCA_ABC_TP_C"/>
</dbReference>
<evidence type="ECO:0000313" key="7">
    <source>
        <dbReference type="EMBL" id="NPU65610.1"/>
    </source>
</evidence>
<comment type="function">
    <text evidence="5">Involved in beta-(1--&gt;2)glucan export. Transmembrane domains (TMD) form a pore in the inner membrane and the ATP-binding domain (NBD) is responsible for energy generation.</text>
</comment>
<sequence length="263" mass="28863">MSLGVSLLAVEGLSKSYGGIHAVRNVSFMLQAGEILALIGPNGAGKSTCFDMLNGQNVPDSGRITVMGQETTGRKPREVWRLGVGRTFQITATYPTMTVRENIQVALVSHHHRLFDFWTPMISIERGEADRLLDLVGMAGYAERPCGELAYGDLKRLELAIALANQPKLLLMDEPTAGMAPRERVELMRLTAKIAREQSIGVLFTEHDMDVVFEHADRILVLNRGSLIAQGSPAEVRANREVQAIYLGEGLLYDARHREGAPA</sequence>
<dbReference type="InterPro" id="IPR003593">
    <property type="entry name" value="AAA+_ATPase"/>
</dbReference>
<dbReference type="InterPro" id="IPR027417">
    <property type="entry name" value="P-loop_NTPase"/>
</dbReference>
<gene>
    <name evidence="7" type="ORF">HL667_11445</name>
</gene>
<dbReference type="SUPFAM" id="SSF52540">
    <property type="entry name" value="P-loop containing nucleoside triphosphate hydrolases"/>
    <property type="match status" value="1"/>
</dbReference>
<dbReference type="InterPro" id="IPR017871">
    <property type="entry name" value="ABC_transporter-like_CS"/>
</dbReference>
<dbReference type="GO" id="GO:0005524">
    <property type="term" value="F:ATP binding"/>
    <property type="evidence" value="ECO:0007669"/>
    <property type="project" value="UniProtKB-KW"/>
</dbReference>
<dbReference type="Gene3D" id="3.40.50.300">
    <property type="entry name" value="P-loop containing nucleotide triphosphate hydrolases"/>
    <property type="match status" value="1"/>
</dbReference>
<keyword evidence="2" id="KW-0813">Transport</keyword>
<organism evidence="7 8">
    <name type="scientific">Bradyrhizobium aeschynomenes</name>
    <dbReference type="NCBI Taxonomy" id="2734909"/>
    <lineage>
        <taxon>Bacteria</taxon>
        <taxon>Pseudomonadati</taxon>
        <taxon>Pseudomonadota</taxon>
        <taxon>Alphaproteobacteria</taxon>
        <taxon>Hyphomicrobiales</taxon>
        <taxon>Nitrobacteraceae</taxon>
        <taxon>Bradyrhizobium</taxon>
    </lineage>
</organism>
<name>A0ABX2CD99_9BRAD</name>
<evidence type="ECO:0000256" key="5">
    <source>
        <dbReference type="ARBA" id="ARBA00024722"/>
    </source>
</evidence>
<proteinExistence type="inferred from homology"/>
<feature type="domain" description="ABC transporter" evidence="6">
    <location>
        <begin position="8"/>
        <end position="249"/>
    </location>
</feature>
<evidence type="ECO:0000259" key="6">
    <source>
        <dbReference type="PROSITE" id="PS50893"/>
    </source>
</evidence>
<comment type="caution">
    <text evidence="7">The sequence shown here is derived from an EMBL/GenBank/DDBJ whole genome shotgun (WGS) entry which is preliminary data.</text>
</comment>
<keyword evidence="3" id="KW-0547">Nucleotide-binding</keyword>
<evidence type="ECO:0000256" key="4">
    <source>
        <dbReference type="ARBA" id="ARBA00022840"/>
    </source>
</evidence>
<keyword evidence="8" id="KW-1185">Reference proteome</keyword>
<dbReference type="PROSITE" id="PS50893">
    <property type="entry name" value="ABC_TRANSPORTER_2"/>
    <property type="match status" value="1"/>
</dbReference>
<dbReference type="Pfam" id="PF12399">
    <property type="entry name" value="BCA_ABC_TP_C"/>
    <property type="match status" value="1"/>
</dbReference>
<evidence type="ECO:0000256" key="2">
    <source>
        <dbReference type="ARBA" id="ARBA00022448"/>
    </source>
</evidence>
<reference evidence="7" key="1">
    <citation type="submission" date="2020-05" db="EMBL/GenBank/DDBJ databases">
        <title>Nod-independent and nitrogen-fixing Bradyrhizobium aeschynomene sp. nov. isolated from nodules of Aeschynomene indica.</title>
        <authorList>
            <person name="Zhang Z."/>
        </authorList>
    </citation>
    <scope>NUCLEOTIDE SEQUENCE</scope>
    <source>
        <strain evidence="7">83012</strain>
    </source>
</reference>
<dbReference type="InterPro" id="IPR051120">
    <property type="entry name" value="ABC_AA/LPS_Transport"/>
</dbReference>
<dbReference type="RefSeq" id="WP_172110704.1">
    <property type="nucleotide sequence ID" value="NZ_JABFDN010000003.1"/>
</dbReference>
<dbReference type="PANTHER" id="PTHR45772">
    <property type="entry name" value="CONSERVED COMPONENT OF ABC TRANSPORTER FOR NATURAL AMINO ACIDS-RELATED"/>
    <property type="match status" value="1"/>
</dbReference>
<dbReference type="CDD" id="cd03219">
    <property type="entry name" value="ABC_Mj1267_LivG_branched"/>
    <property type="match status" value="1"/>
</dbReference>
<accession>A0ABX2CD99</accession>
<keyword evidence="4 7" id="KW-0067">ATP-binding</keyword>
<dbReference type="InterPro" id="IPR003439">
    <property type="entry name" value="ABC_transporter-like_ATP-bd"/>
</dbReference>
<evidence type="ECO:0000256" key="3">
    <source>
        <dbReference type="ARBA" id="ARBA00022741"/>
    </source>
</evidence>
<protein>
    <submittedName>
        <fullName evidence="7">ABC transporter ATP-binding protein</fullName>
    </submittedName>
</protein>
<dbReference type="PROSITE" id="PS00211">
    <property type="entry name" value="ABC_TRANSPORTER_1"/>
    <property type="match status" value="1"/>
</dbReference>
<dbReference type="Proteomes" id="UP000886476">
    <property type="component" value="Unassembled WGS sequence"/>
</dbReference>
<comment type="similarity">
    <text evidence="1">Belongs to the ABC transporter superfamily.</text>
</comment>
<dbReference type="EMBL" id="JABFDN010000003">
    <property type="protein sequence ID" value="NPU65610.1"/>
    <property type="molecule type" value="Genomic_DNA"/>
</dbReference>
<dbReference type="SMART" id="SM00382">
    <property type="entry name" value="AAA"/>
    <property type="match status" value="1"/>
</dbReference>
<evidence type="ECO:0000313" key="8">
    <source>
        <dbReference type="Proteomes" id="UP000886476"/>
    </source>
</evidence>
<dbReference type="PANTHER" id="PTHR45772:SF7">
    <property type="entry name" value="AMINO ACID ABC TRANSPORTER ATP-BINDING PROTEIN"/>
    <property type="match status" value="1"/>
</dbReference>
<evidence type="ECO:0000256" key="1">
    <source>
        <dbReference type="ARBA" id="ARBA00005417"/>
    </source>
</evidence>
<dbReference type="Pfam" id="PF00005">
    <property type="entry name" value="ABC_tran"/>
    <property type="match status" value="1"/>
</dbReference>